<dbReference type="NCBIfam" id="NF033709">
    <property type="entry name" value="PorV_fam"/>
    <property type="match status" value="1"/>
</dbReference>
<keyword evidence="4" id="KW-1185">Reference proteome</keyword>
<organism evidence="3 4">
    <name type="scientific">Galbibacter pacificus</name>
    <dbReference type="NCBI Taxonomy" id="2996052"/>
    <lineage>
        <taxon>Bacteria</taxon>
        <taxon>Pseudomonadati</taxon>
        <taxon>Bacteroidota</taxon>
        <taxon>Flavobacteriia</taxon>
        <taxon>Flavobacteriales</taxon>
        <taxon>Flavobacteriaceae</taxon>
        <taxon>Galbibacter</taxon>
    </lineage>
</organism>
<dbReference type="InterPro" id="IPR047799">
    <property type="entry name" value="T9SS_OM_PorV"/>
</dbReference>
<comment type="caution">
    <text evidence="3">The sequence shown here is derived from an EMBL/GenBank/DDBJ whole genome shotgun (WGS) entry which is preliminary data.</text>
</comment>
<name>A0ABT6FVW0_9FLAO</name>
<evidence type="ECO:0000313" key="4">
    <source>
        <dbReference type="Proteomes" id="UP001153642"/>
    </source>
</evidence>
<feature type="domain" description="Type IX secretion system protein PorV" evidence="2">
    <location>
        <begin position="19"/>
        <end position="263"/>
    </location>
</feature>
<evidence type="ECO:0000256" key="1">
    <source>
        <dbReference type="SAM" id="SignalP"/>
    </source>
</evidence>
<dbReference type="Gene3D" id="2.40.160.60">
    <property type="entry name" value="Outer membrane protein transport protein (OMPP1/FadL/TodX)"/>
    <property type="match status" value="2"/>
</dbReference>
<dbReference type="RefSeq" id="WP_277900911.1">
    <property type="nucleotide sequence ID" value="NZ_JAPMUA010000006.1"/>
</dbReference>
<feature type="chain" id="PRO_5046747514" evidence="1">
    <location>
        <begin position="20"/>
        <end position="382"/>
    </location>
</feature>
<sequence length="382" mass="42785">MKLNYLLLSLIIFSNLLHAQEDSRVITTAVPFLSIAADARSGGMGELGATTSPDVFSQQWNPAKYAFAKREIGIGLSYTPYLSQLVNDIALLDAAFYKKINERSAWAATIRYFSLGDIEFITEDEALQGLTPIIERPNELAIDLSYSLKLSENFSMAVAGRFLRSDLKIPDEFVDASAASSFAVDIAGYFQSNEIAYNSFNGRWKGGFNVSNIGPKIKYDDEGRESYLPTNLKLGGGFDFIFDPMNILSLNLEFNKLLVPTPSDSNGDGEIDYEDDYYNESFFTGMFSSFGDAPDGFSEELKEITWAMGAEYVYNEAFAIRTGYFHENQEKGFRQFFTLGAGFTFKATSIDLSYLFSTSKVRNPLENTLRFSITFNLGDEYY</sequence>
<gene>
    <name evidence="3" type="primary">porV</name>
    <name evidence="3" type="ORF">OSR52_16060</name>
</gene>
<accession>A0ABT6FVW0</accession>
<dbReference type="EMBL" id="JAPMUA010000006">
    <property type="protein sequence ID" value="MDG3587382.1"/>
    <property type="molecule type" value="Genomic_DNA"/>
</dbReference>
<dbReference type="Proteomes" id="UP001153642">
    <property type="component" value="Unassembled WGS sequence"/>
</dbReference>
<dbReference type="Pfam" id="PF19572">
    <property type="entry name" value="PorV"/>
    <property type="match status" value="1"/>
</dbReference>
<dbReference type="NCBIfam" id="NF033710">
    <property type="entry name" value="T9SS_OM_PorV"/>
    <property type="match status" value="1"/>
</dbReference>
<evidence type="ECO:0000259" key="2">
    <source>
        <dbReference type="Pfam" id="PF19572"/>
    </source>
</evidence>
<feature type="signal peptide" evidence="1">
    <location>
        <begin position="1"/>
        <end position="19"/>
    </location>
</feature>
<reference evidence="3" key="1">
    <citation type="submission" date="2022-11" db="EMBL/GenBank/DDBJ databases">
        <title>High-quality draft genome sequence of Galbibacter sp. strain CMA-7.</title>
        <authorList>
            <person name="Wei L."/>
            <person name="Dong C."/>
            <person name="Shao Z."/>
        </authorList>
    </citation>
    <scope>NUCLEOTIDE SEQUENCE</scope>
    <source>
        <strain evidence="3">CMA-7</strain>
    </source>
</reference>
<proteinExistence type="predicted"/>
<protein>
    <submittedName>
        <fullName evidence="3">Type IX secretion system outer membrane channel protein PorV</fullName>
    </submittedName>
</protein>
<keyword evidence="1" id="KW-0732">Signal</keyword>
<dbReference type="InterPro" id="IPR045741">
    <property type="entry name" value="PorV"/>
</dbReference>
<evidence type="ECO:0000313" key="3">
    <source>
        <dbReference type="EMBL" id="MDG3587382.1"/>
    </source>
</evidence>